<name>A0A0S6WC05_VECG1</name>
<dbReference type="Gene3D" id="3.40.50.10320">
    <property type="entry name" value="LmbE-like"/>
    <property type="match status" value="1"/>
</dbReference>
<accession>A0A0S6WC05</accession>
<dbReference type="InterPro" id="IPR003737">
    <property type="entry name" value="GlcNAc_PI_deacetylase-related"/>
</dbReference>
<dbReference type="Proteomes" id="UP000030661">
    <property type="component" value="Unassembled WGS sequence"/>
</dbReference>
<reference evidence="1" key="1">
    <citation type="journal article" date="2015" name="PeerJ">
        <title>First genomic representation of candidate bacterial phylum KSB3 points to enhanced environmental sensing as a trigger of wastewater bulking.</title>
        <authorList>
            <person name="Sekiguchi Y."/>
            <person name="Ohashi A."/>
            <person name="Parks D.H."/>
            <person name="Yamauchi T."/>
            <person name="Tyson G.W."/>
            <person name="Hugenholtz P."/>
        </authorList>
    </citation>
    <scope>NUCLEOTIDE SEQUENCE [LARGE SCALE GENOMIC DNA]</scope>
</reference>
<dbReference type="STRING" id="1499967.U27_02328"/>
<dbReference type="InterPro" id="IPR024078">
    <property type="entry name" value="LmbE-like_dom_sf"/>
</dbReference>
<dbReference type="eggNOG" id="COG2120">
    <property type="taxonomic scope" value="Bacteria"/>
</dbReference>
<protein>
    <submittedName>
        <fullName evidence="1">LmbE family protein</fullName>
    </submittedName>
</protein>
<dbReference type="HOGENOM" id="CLU_968543_0_0_0"/>
<organism evidence="1">
    <name type="scientific">Vecturithrix granuli</name>
    <dbReference type="NCBI Taxonomy" id="1499967"/>
    <lineage>
        <taxon>Bacteria</taxon>
        <taxon>Candidatus Moduliflexota</taxon>
        <taxon>Candidatus Vecturitrichia</taxon>
        <taxon>Candidatus Vecturitrichales</taxon>
        <taxon>Candidatus Vecturitrichaceae</taxon>
        <taxon>Candidatus Vecturithrix</taxon>
    </lineage>
</organism>
<evidence type="ECO:0000313" key="1">
    <source>
        <dbReference type="EMBL" id="GAK55494.1"/>
    </source>
</evidence>
<keyword evidence="2" id="KW-1185">Reference proteome</keyword>
<evidence type="ECO:0000313" key="2">
    <source>
        <dbReference type="Proteomes" id="UP000030661"/>
    </source>
</evidence>
<dbReference type="EMBL" id="DF820463">
    <property type="protein sequence ID" value="GAK55494.1"/>
    <property type="molecule type" value="Genomic_DNA"/>
</dbReference>
<sequence>MLQLHNAHADILIPDGLEQQAALSRTTHLGISAHQDDLEILAFHGILQCFGISDKWFSGVVCTDGAGSPRAGIYADYSDADMQKIRLAEQHTAARVGQYAAMIQLGYPSKIIKDPLDSWVEADLVQILQATTPQVIYTHNPADKHATHVGVLVKVLRAIRALPPNQRPQTVYGCEVWRDLDWMPDERKVVLDVSGRDNLAAALVGVYDSQIAGGKRYDLATLARRRANATYLESHATDVMESAIYAIDLTPVIQDDTRDIIEFVSALIEKFRAAVTQQLRQVSVPEK</sequence>
<dbReference type="Pfam" id="PF02585">
    <property type="entry name" value="PIG-L"/>
    <property type="match status" value="1"/>
</dbReference>
<proteinExistence type="predicted"/>
<dbReference type="AlphaFoldDB" id="A0A0S6WC05"/>
<gene>
    <name evidence="1" type="ORF">U27_02328</name>
</gene>
<dbReference type="SUPFAM" id="SSF102588">
    <property type="entry name" value="LmbE-like"/>
    <property type="match status" value="1"/>
</dbReference>